<protein>
    <submittedName>
        <fullName evidence="1">Uncharacterized protein</fullName>
    </submittedName>
</protein>
<evidence type="ECO:0000313" key="1">
    <source>
        <dbReference type="EMBL" id="CEO90815.1"/>
    </source>
</evidence>
<proteinExistence type="predicted"/>
<gene>
    <name evidence="1" type="ORF">BN201_0212</name>
</gene>
<keyword evidence="2" id="KW-1185">Reference proteome</keyword>
<dbReference type="Proteomes" id="UP000203896">
    <property type="component" value="Segment"/>
</dbReference>
<sequence>MNFNEIIAKIRYNEETIELMQNNITNGYMIAASQEIIDLTVAENAQLKHQLSTAGVIVM</sequence>
<dbReference type="KEGG" id="vg:23301246"/>
<dbReference type="RefSeq" id="YP_009118895.1">
    <property type="nucleotide sequence ID" value="NC_025425.1"/>
</dbReference>
<dbReference type="GeneID" id="23301246"/>
<dbReference type="SMR" id="A0A0B7ML98"/>
<evidence type="ECO:0000313" key="2">
    <source>
        <dbReference type="Proteomes" id="UP000203896"/>
    </source>
</evidence>
<reference evidence="1 2" key="1">
    <citation type="submission" date="2012-08" db="EMBL/GenBank/DDBJ databases">
        <title>Selection and characterization of a candidate therapeutic bacteriophage that lyses the German Escherichia coli O104:H4 outbreak strain.</title>
        <authorList>
            <person name="Merabishvilli M."/>
            <person name="De Vos D."/>
            <person name="Verbeken G."/>
            <person name="Kropinski A."/>
            <person name="Vandenheuvel D."/>
            <person name="Lavigne R."/>
            <person name="Wattiau P."/>
            <person name="Mast J."/>
            <person name="Ragimbeau C."/>
            <person name="Mossong J."/>
            <person name="Scheres J."/>
            <person name="Chanishvili N."/>
            <person name="Vaneechoutte M."/>
            <person name="Pirnay J.P."/>
        </authorList>
    </citation>
    <scope>NUCLEOTIDE SEQUENCE [LARGE SCALE GENOMIC DNA]</scope>
</reference>
<organism evidence="1 2">
    <name type="scientific">Enterobacteria phage GEC-3S</name>
    <dbReference type="NCBI Taxonomy" id="1222338"/>
    <lineage>
        <taxon>Viruses</taxon>
        <taxon>Duplodnaviria</taxon>
        <taxon>Heunggongvirae</taxon>
        <taxon>Uroviricota</taxon>
        <taxon>Caudoviricetes</taxon>
        <taxon>Pantevenvirales</taxon>
        <taxon>Straboviridae</taxon>
        <taxon>Krischvirus</taxon>
        <taxon>Krischvirus gec3s</taxon>
    </lineage>
</organism>
<accession>A0A0B7ML98</accession>
<name>A0A0B7ML98_9CAUD</name>
<dbReference type="EMBL" id="HE978309">
    <property type="protein sequence ID" value="CEO90815.1"/>
    <property type="molecule type" value="Genomic_DNA"/>
</dbReference>